<dbReference type="InterPro" id="IPR036179">
    <property type="entry name" value="Ig-like_dom_sf"/>
</dbReference>
<dbReference type="Pfam" id="PF00193">
    <property type="entry name" value="Xlink"/>
    <property type="match status" value="1"/>
</dbReference>
<comment type="caution">
    <text evidence="7">Lacks conserved residue(s) required for the propagation of feature annotation.</text>
</comment>
<dbReference type="SUPFAM" id="SSF48726">
    <property type="entry name" value="Immunoglobulin"/>
    <property type="match status" value="1"/>
</dbReference>
<dbReference type="GO" id="GO:0007155">
    <property type="term" value="P:cell adhesion"/>
    <property type="evidence" value="ECO:0007669"/>
    <property type="project" value="InterPro"/>
</dbReference>
<dbReference type="GO" id="GO:0005540">
    <property type="term" value="F:hyaluronic acid binding"/>
    <property type="evidence" value="ECO:0007669"/>
    <property type="project" value="InterPro"/>
</dbReference>
<dbReference type="PANTHER" id="PTHR22804">
    <property type="entry name" value="AGGRECAN/VERSICAN PROTEOGLYCAN"/>
    <property type="match status" value="1"/>
</dbReference>
<keyword evidence="5 7" id="KW-1015">Disulfide bond</keyword>
<feature type="domain" description="Link" evidence="9">
    <location>
        <begin position="149"/>
        <end position="249"/>
    </location>
</feature>
<dbReference type="PANTHER" id="PTHR22804:SF24">
    <property type="entry name" value="NEUROCAN CORE PROTEIN"/>
    <property type="match status" value="1"/>
</dbReference>
<evidence type="ECO:0000256" key="8">
    <source>
        <dbReference type="SAM" id="MobiDB-lite"/>
    </source>
</evidence>
<evidence type="ECO:0000259" key="9">
    <source>
        <dbReference type="PROSITE" id="PS50963"/>
    </source>
</evidence>
<dbReference type="PROSITE" id="PS50963">
    <property type="entry name" value="LINK_2"/>
    <property type="match status" value="1"/>
</dbReference>
<dbReference type="EMBL" id="AZIM01003437">
    <property type="protein sequence ID" value="ETE62126.1"/>
    <property type="molecule type" value="Genomic_DNA"/>
</dbReference>
<gene>
    <name evidence="10" type="primary">NCAN</name>
    <name evidence="10" type="ORF">L345_12119</name>
</gene>
<feature type="region of interest" description="Disordered" evidence="8">
    <location>
        <begin position="471"/>
        <end position="496"/>
    </location>
</feature>
<dbReference type="FunFam" id="2.60.40.10:FF:000571">
    <property type="entry name" value="Neurocan core protein"/>
    <property type="match status" value="1"/>
</dbReference>
<dbReference type="InterPro" id="IPR050691">
    <property type="entry name" value="Hyaluronan_bind_Proteoglycan"/>
</dbReference>
<feature type="non-terminal residue" evidence="10">
    <location>
        <position position="1"/>
    </location>
</feature>
<keyword evidence="11" id="KW-1185">Reference proteome</keyword>
<reference evidence="10 11" key="1">
    <citation type="journal article" date="2013" name="Proc. Natl. Acad. Sci. U.S.A.">
        <title>The king cobra genome reveals dynamic gene evolution and adaptation in the snake venom system.</title>
        <authorList>
            <person name="Vonk F.J."/>
            <person name="Casewell N.R."/>
            <person name="Henkel C.V."/>
            <person name="Heimberg A.M."/>
            <person name="Jansen H.J."/>
            <person name="McCleary R.J."/>
            <person name="Kerkkamp H.M."/>
            <person name="Vos R.A."/>
            <person name="Guerreiro I."/>
            <person name="Calvete J.J."/>
            <person name="Wuster W."/>
            <person name="Woods A.E."/>
            <person name="Logan J.M."/>
            <person name="Harrison R.A."/>
            <person name="Castoe T.A."/>
            <person name="de Koning A.P."/>
            <person name="Pollock D.D."/>
            <person name="Yandell M."/>
            <person name="Calderon D."/>
            <person name="Renjifo C."/>
            <person name="Currier R.B."/>
            <person name="Salgado D."/>
            <person name="Pla D."/>
            <person name="Sanz L."/>
            <person name="Hyder A.S."/>
            <person name="Ribeiro J.M."/>
            <person name="Arntzen J.W."/>
            <person name="van den Thillart G.E."/>
            <person name="Boetzer M."/>
            <person name="Pirovano W."/>
            <person name="Dirks R.P."/>
            <person name="Spaink H.P."/>
            <person name="Duboule D."/>
            <person name="McGlinn E."/>
            <person name="Kini R.M."/>
            <person name="Richardson M.K."/>
        </authorList>
    </citation>
    <scope>NUCLEOTIDE SEQUENCE</scope>
    <source>
        <tissue evidence="10">Blood</tissue>
    </source>
</reference>
<dbReference type="SUPFAM" id="SSF56436">
    <property type="entry name" value="C-type lectin-like"/>
    <property type="match status" value="1"/>
</dbReference>
<evidence type="ECO:0000256" key="2">
    <source>
        <dbReference type="ARBA" id="ARBA00022525"/>
    </source>
</evidence>
<evidence type="ECO:0000256" key="6">
    <source>
        <dbReference type="ARBA" id="ARBA00023180"/>
    </source>
</evidence>
<evidence type="ECO:0000256" key="1">
    <source>
        <dbReference type="ARBA" id="ARBA00004613"/>
    </source>
</evidence>
<dbReference type="CDD" id="cd03520">
    <property type="entry name" value="Link_domain_CSPGs_modules_2_4"/>
    <property type="match status" value="1"/>
</dbReference>
<keyword evidence="4" id="KW-0654">Proteoglycan</keyword>
<comment type="subcellular location">
    <subcellularLocation>
        <location evidence="1">Secreted</location>
    </subcellularLocation>
</comment>
<accession>V8NJI7</accession>
<proteinExistence type="predicted"/>
<evidence type="ECO:0000256" key="4">
    <source>
        <dbReference type="ARBA" id="ARBA00022974"/>
    </source>
</evidence>
<feature type="region of interest" description="Disordered" evidence="8">
    <location>
        <begin position="836"/>
        <end position="875"/>
    </location>
</feature>
<evidence type="ECO:0000256" key="7">
    <source>
        <dbReference type="PROSITE-ProRule" id="PRU00323"/>
    </source>
</evidence>
<feature type="compositionally biased region" description="Basic and acidic residues" evidence="8">
    <location>
        <begin position="668"/>
        <end position="678"/>
    </location>
</feature>
<dbReference type="GO" id="GO:0005615">
    <property type="term" value="C:extracellular space"/>
    <property type="evidence" value="ECO:0007669"/>
    <property type="project" value="TreeGrafter"/>
</dbReference>
<dbReference type="GO" id="GO:0010001">
    <property type="term" value="P:glial cell differentiation"/>
    <property type="evidence" value="ECO:0007669"/>
    <property type="project" value="TreeGrafter"/>
</dbReference>
<feature type="compositionally biased region" description="Polar residues" evidence="8">
    <location>
        <begin position="567"/>
        <end position="588"/>
    </location>
</feature>
<protein>
    <submittedName>
        <fullName evidence="10">Neurocan core protein</fullName>
    </submittedName>
</protein>
<dbReference type="AlphaFoldDB" id="V8NJI7"/>
<dbReference type="InterPro" id="IPR016186">
    <property type="entry name" value="C-type_lectin-like/link_sf"/>
</dbReference>
<organism evidence="10 11">
    <name type="scientific">Ophiophagus hannah</name>
    <name type="common">King cobra</name>
    <name type="synonym">Naja hannah</name>
    <dbReference type="NCBI Taxonomy" id="8665"/>
    <lineage>
        <taxon>Eukaryota</taxon>
        <taxon>Metazoa</taxon>
        <taxon>Chordata</taxon>
        <taxon>Craniata</taxon>
        <taxon>Vertebrata</taxon>
        <taxon>Euteleostomi</taxon>
        <taxon>Lepidosauria</taxon>
        <taxon>Squamata</taxon>
        <taxon>Bifurcata</taxon>
        <taxon>Unidentata</taxon>
        <taxon>Episquamata</taxon>
        <taxon>Toxicofera</taxon>
        <taxon>Serpentes</taxon>
        <taxon>Colubroidea</taxon>
        <taxon>Elapidae</taxon>
        <taxon>Elapinae</taxon>
        <taxon>Ophiophagus</taxon>
    </lineage>
</organism>
<dbReference type="InterPro" id="IPR016187">
    <property type="entry name" value="CTDL_fold"/>
</dbReference>
<dbReference type="GO" id="GO:0002052">
    <property type="term" value="P:positive regulation of neuroblast proliferation"/>
    <property type="evidence" value="ECO:0007669"/>
    <property type="project" value="TreeGrafter"/>
</dbReference>
<dbReference type="GO" id="GO:0007417">
    <property type="term" value="P:central nervous system development"/>
    <property type="evidence" value="ECO:0007669"/>
    <property type="project" value="TreeGrafter"/>
</dbReference>
<feature type="region of interest" description="Disordered" evidence="8">
    <location>
        <begin position="1"/>
        <end position="42"/>
    </location>
</feature>
<dbReference type="Gene3D" id="2.60.40.10">
    <property type="entry name" value="Immunoglobulins"/>
    <property type="match status" value="1"/>
</dbReference>
<evidence type="ECO:0000256" key="5">
    <source>
        <dbReference type="ARBA" id="ARBA00023157"/>
    </source>
</evidence>
<dbReference type="OrthoDB" id="441660at2759"/>
<feature type="region of interest" description="Disordered" evidence="8">
    <location>
        <begin position="551"/>
        <end position="591"/>
    </location>
</feature>
<dbReference type="PROSITE" id="PS01241">
    <property type="entry name" value="LINK_1"/>
    <property type="match status" value="1"/>
</dbReference>
<keyword evidence="2" id="KW-0964">Secreted</keyword>
<evidence type="ECO:0000313" key="10">
    <source>
        <dbReference type="EMBL" id="ETE62126.1"/>
    </source>
</evidence>
<keyword evidence="6" id="KW-0325">Glycoprotein</keyword>
<sequence>MLLANSSRSLKPGIKRSKSSVPPNPSELSDPPRIKWSKVQSATGQPEDLSVLVAKDNVVKISKNYEGRITLPGYPHHRENATLLFLSARASDAGLYRCEIVTGIHDEQDLVPLEVTGIPSLCQDLVAMEIATASQESAAMAREMTAKHMMSTATPENSKASRLTFQMAQKHCLSRGAQLATTGQLYLAWQEGLDQCDPGWLADGSVRYPIQTPRKKCGGDEPGVRTTYQFSNRTGFPDPASKFDAYCYKGHQLAKIPDRAAFVEGSVHQPMDQYSEGSHESGMENILVEHDPDLSFLSQNELFPRENEEAIMSADSKESAKDLYGPLHKVAVPLLEEDEQLQMVTAFPVGRESVEESFMVPNVSFLNGEVRGASTEPSVDVLHEGKLFTVVDDADKMNVTEESLSVVSMLGKTSLEGDAEDGISPEAVLHLVTPTWLQGNTEGLFPQDTASPQPSQVPILKDRPTIPFLIPSPTSPKDPPTATGATPASAGIPESNQNVYTGMNGRYFQEQWKDELALDGNPEGSTMLPTMLTVLALAGHEMVDNAIETPAGMVPSPSSALGGDISYSLSNEVDENNTSAERTNQGPRSQEKDIYNEHIPISLPVSDNVLLDLQKVVVTTGYDPEDASLGTSMRNNYLEGMAQAGDHEDEFSGHGQGVTPAESLLTSDHQRNKPHVDESSGEYDYSSRESDIKTTSFGKELPGPVFEGHQNFSEDAEGETEPETLHFVNQEEKMSLLNIAGKDAILEQSSQHSEAASELRGEEAVTLSPKDIISPTPGNVYLQESQFLPEKTEAWMVDHDNQDSVETTRANKAILRPPDGSTFTEVLDISEAQGSWEQATQTMESHLESSMVEQSHHESSEEDNGGYYWPDGTTSGPPAHNHTIFFSSAQSLPDEAKNGEETTALSLPEVRTPFILHSTSEFIRLPQPAAFDNSLVVPSSQPSIYPTEREVEAKMDQEGYIPSVPGDFLPMETDSGSGEEKEDAPPLKGIPRLVWAQEMNDSLLGKNPASSVLCLCREGRRCDVKTDRHQLCSFF</sequence>
<comment type="caution">
    <text evidence="10">The sequence shown here is derived from an EMBL/GenBank/DDBJ whole genome shotgun (WGS) entry which is preliminary data.</text>
</comment>
<dbReference type="GO" id="GO:0045202">
    <property type="term" value="C:synapse"/>
    <property type="evidence" value="ECO:0007669"/>
    <property type="project" value="TreeGrafter"/>
</dbReference>
<dbReference type="Proteomes" id="UP000018936">
    <property type="component" value="Unassembled WGS sequence"/>
</dbReference>
<dbReference type="InterPro" id="IPR000538">
    <property type="entry name" value="Link_dom"/>
</dbReference>
<feature type="disulfide bond" evidence="7">
    <location>
        <begin position="196"/>
        <end position="217"/>
    </location>
</feature>
<dbReference type="InterPro" id="IPR013783">
    <property type="entry name" value="Ig-like_fold"/>
</dbReference>
<dbReference type="SMART" id="SM00445">
    <property type="entry name" value="LINK"/>
    <property type="match status" value="1"/>
</dbReference>
<keyword evidence="3" id="KW-0677">Repeat</keyword>
<dbReference type="GO" id="GO:0001501">
    <property type="term" value="P:skeletal system development"/>
    <property type="evidence" value="ECO:0007669"/>
    <property type="project" value="TreeGrafter"/>
</dbReference>
<name>V8NJI7_OPHHA</name>
<evidence type="ECO:0000313" key="11">
    <source>
        <dbReference type="Proteomes" id="UP000018936"/>
    </source>
</evidence>
<dbReference type="GO" id="GO:0072534">
    <property type="term" value="C:perineuronal net"/>
    <property type="evidence" value="ECO:0007669"/>
    <property type="project" value="TreeGrafter"/>
</dbReference>
<dbReference type="FunFam" id="3.10.100.10:FF:000011">
    <property type="entry name" value="Aggrecan core protein"/>
    <property type="match status" value="1"/>
</dbReference>
<dbReference type="Gene3D" id="3.10.100.10">
    <property type="entry name" value="Mannose-Binding Protein A, subunit A"/>
    <property type="match status" value="1"/>
</dbReference>
<evidence type="ECO:0000256" key="3">
    <source>
        <dbReference type="ARBA" id="ARBA00022737"/>
    </source>
</evidence>
<feature type="region of interest" description="Disordered" evidence="8">
    <location>
        <begin position="646"/>
        <end position="719"/>
    </location>
</feature>